<dbReference type="EMBL" id="OD565871">
    <property type="protein sequence ID" value="CAD7442834.1"/>
    <property type="molecule type" value="Genomic_DNA"/>
</dbReference>
<organism evidence="1">
    <name type="scientific">Timema bartmani</name>
    <dbReference type="NCBI Taxonomy" id="61472"/>
    <lineage>
        <taxon>Eukaryota</taxon>
        <taxon>Metazoa</taxon>
        <taxon>Ecdysozoa</taxon>
        <taxon>Arthropoda</taxon>
        <taxon>Hexapoda</taxon>
        <taxon>Insecta</taxon>
        <taxon>Pterygota</taxon>
        <taxon>Neoptera</taxon>
        <taxon>Polyneoptera</taxon>
        <taxon>Phasmatodea</taxon>
        <taxon>Timematodea</taxon>
        <taxon>Timematoidea</taxon>
        <taxon>Timematidae</taxon>
        <taxon>Timema</taxon>
    </lineage>
</organism>
<accession>A0A7R9EXA2</accession>
<sequence length="465" mass="53797">MYPHQSRCQHRFDPSPLMDLGSLVPRFSCHNRWSLKSLRNMFSSYDENSQALNALEQGTALEGPLLFSLLLRKLNDDTRHRLETSHGTNCHRTIEKPLFIFGHQNNHCSTFSRSSGHLTDNFSYRMRVTGDAHKHTKRNILSIVAQIYDPCGWLAPVMFWAKMKLYHGKTVNQYSDVLGFDHHAFTNCSTSMAEEQAWQFQHTSNLLTSTSKKDPRYLARSRATTRATTITPLADFRSNPFPFASKLPPPALLAFPLLTLPYLLVWEKFIAWLSSKKETLLQHLVKKPPIMTTLPVEYSSPVILDTFSPELRDDTNEESEEEYRERKKIAKQGINRYKNGQKKWNGTWKEVKRCYIVRMDVGGKSKGRCDKEPAWLSNHLHTGIWEELLQCQVDHIRNLKRNSDSSAENWWILTARADMKTYTHNFETKEMGHTDQVRCFSSNITAKLGTKRKLRNFGITAETNN</sequence>
<protein>
    <submittedName>
        <fullName evidence="1">Uncharacterized protein</fullName>
    </submittedName>
</protein>
<dbReference type="AlphaFoldDB" id="A0A7R9EXA2"/>
<reference evidence="1" key="1">
    <citation type="submission" date="2020-11" db="EMBL/GenBank/DDBJ databases">
        <authorList>
            <person name="Tran Van P."/>
        </authorList>
    </citation>
    <scope>NUCLEOTIDE SEQUENCE</scope>
</reference>
<proteinExistence type="predicted"/>
<gene>
    <name evidence="1" type="ORF">TBIB3V08_LOCUS5256</name>
</gene>
<evidence type="ECO:0000313" key="1">
    <source>
        <dbReference type="EMBL" id="CAD7442834.1"/>
    </source>
</evidence>
<dbReference type="Pfam" id="PF05380">
    <property type="entry name" value="Peptidase_A17"/>
    <property type="match status" value="1"/>
</dbReference>
<name>A0A7R9EXA2_9NEOP</name>
<dbReference type="InterPro" id="IPR008042">
    <property type="entry name" value="Retrotrans_Pao"/>
</dbReference>